<dbReference type="InterPro" id="IPR058922">
    <property type="entry name" value="WHD_DRP"/>
</dbReference>
<dbReference type="Pfam" id="PF18052">
    <property type="entry name" value="Rx_N"/>
    <property type="match status" value="1"/>
</dbReference>
<evidence type="ECO:0000313" key="12">
    <source>
        <dbReference type="Proteomes" id="UP001054889"/>
    </source>
</evidence>
<gene>
    <name evidence="11" type="primary">gb13701</name>
    <name evidence="11" type="ORF">PR202_gb13701</name>
</gene>
<dbReference type="InterPro" id="IPR036388">
    <property type="entry name" value="WH-like_DNA-bd_sf"/>
</dbReference>
<keyword evidence="5" id="KW-0611">Plant defense</keyword>
<dbReference type="Pfam" id="PF00931">
    <property type="entry name" value="NB-ARC"/>
    <property type="match status" value="1"/>
</dbReference>
<evidence type="ECO:0000259" key="10">
    <source>
        <dbReference type="Pfam" id="PF23598"/>
    </source>
</evidence>
<evidence type="ECO:0000259" key="9">
    <source>
        <dbReference type="Pfam" id="PF23559"/>
    </source>
</evidence>
<feature type="domain" description="NB-ARC" evidence="7">
    <location>
        <begin position="129"/>
        <end position="229"/>
    </location>
</feature>
<dbReference type="InterPro" id="IPR032675">
    <property type="entry name" value="LRR_dom_sf"/>
</dbReference>
<evidence type="ECO:0000313" key="11">
    <source>
        <dbReference type="EMBL" id="GJN25821.1"/>
    </source>
</evidence>
<evidence type="ECO:0000256" key="5">
    <source>
        <dbReference type="ARBA" id="ARBA00022821"/>
    </source>
</evidence>
<keyword evidence="6" id="KW-0175">Coiled coil</keyword>
<dbReference type="PANTHER" id="PTHR23155">
    <property type="entry name" value="DISEASE RESISTANCE PROTEIN RP"/>
    <property type="match status" value="1"/>
</dbReference>
<dbReference type="InterPro" id="IPR038005">
    <property type="entry name" value="RX-like_CC"/>
</dbReference>
<dbReference type="Proteomes" id="UP001054889">
    <property type="component" value="Unassembled WGS sequence"/>
</dbReference>
<dbReference type="InterPro" id="IPR042197">
    <property type="entry name" value="Apaf_helical"/>
</dbReference>
<organism evidence="11 12">
    <name type="scientific">Eleusine coracana subsp. coracana</name>
    <dbReference type="NCBI Taxonomy" id="191504"/>
    <lineage>
        <taxon>Eukaryota</taxon>
        <taxon>Viridiplantae</taxon>
        <taxon>Streptophyta</taxon>
        <taxon>Embryophyta</taxon>
        <taxon>Tracheophyta</taxon>
        <taxon>Spermatophyta</taxon>
        <taxon>Magnoliopsida</taxon>
        <taxon>Liliopsida</taxon>
        <taxon>Poales</taxon>
        <taxon>Poaceae</taxon>
        <taxon>PACMAD clade</taxon>
        <taxon>Chloridoideae</taxon>
        <taxon>Cynodonteae</taxon>
        <taxon>Eleusininae</taxon>
        <taxon>Eleusine</taxon>
    </lineage>
</organism>
<accession>A0AAV5ETA0</accession>
<dbReference type="Gene3D" id="1.10.10.10">
    <property type="entry name" value="Winged helix-like DNA-binding domain superfamily/Winged helix DNA-binding domain"/>
    <property type="match status" value="1"/>
</dbReference>
<keyword evidence="2" id="KW-0433">Leucine-rich repeat</keyword>
<dbReference type="FunFam" id="1.10.10.10:FF:000322">
    <property type="entry name" value="Probable disease resistance protein At1g63360"/>
    <property type="match status" value="1"/>
</dbReference>
<dbReference type="Gene3D" id="3.80.10.10">
    <property type="entry name" value="Ribonuclease Inhibitor"/>
    <property type="match status" value="1"/>
</dbReference>
<evidence type="ECO:0000256" key="1">
    <source>
        <dbReference type="ARBA" id="ARBA00008894"/>
    </source>
</evidence>
<reference evidence="11" key="1">
    <citation type="journal article" date="2018" name="DNA Res.">
        <title>Multiple hybrid de novo genome assembly of finger millet, an orphan allotetraploid crop.</title>
        <authorList>
            <person name="Hatakeyama M."/>
            <person name="Aluri S."/>
            <person name="Balachadran M.T."/>
            <person name="Sivarajan S.R."/>
            <person name="Patrignani A."/>
            <person name="Gruter S."/>
            <person name="Poveda L."/>
            <person name="Shimizu-Inatsugi R."/>
            <person name="Baeten J."/>
            <person name="Francoijs K.J."/>
            <person name="Nataraja K.N."/>
            <person name="Reddy Y.A.N."/>
            <person name="Phadnis S."/>
            <person name="Ravikumar R.L."/>
            <person name="Schlapbach R."/>
            <person name="Sreeman S.M."/>
            <person name="Shimizu K.K."/>
        </authorList>
    </citation>
    <scope>NUCLEOTIDE SEQUENCE</scope>
</reference>
<dbReference type="SUPFAM" id="SSF52058">
    <property type="entry name" value="L domain-like"/>
    <property type="match status" value="1"/>
</dbReference>
<dbReference type="Gene3D" id="1.20.5.4130">
    <property type="match status" value="1"/>
</dbReference>
<dbReference type="InterPro" id="IPR041118">
    <property type="entry name" value="Rx_N"/>
</dbReference>
<evidence type="ECO:0000259" key="7">
    <source>
        <dbReference type="Pfam" id="PF00931"/>
    </source>
</evidence>
<comment type="caution">
    <text evidence="11">The sequence shown here is derived from an EMBL/GenBank/DDBJ whole genome shotgun (WGS) entry which is preliminary data.</text>
</comment>
<dbReference type="Gene3D" id="1.10.8.430">
    <property type="entry name" value="Helical domain of apoptotic protease-activating factors"/>
    <property type="match status" value="1"/>
</dbReference>
<comment type="similarity">
    <text evidence="1">Belongs to the disease resistance NB-LRR family.</text>
</comment>
<proteinExistence type="inferred from homology"/>
<feature type="domain" description="Disease resistance N-terminal" evidence="8">
    <location>
        <begin position="31"/>
        <end position="121"/>
    </location>
</feature>
<protein>
    <submittedName>
        <fullName evidence="11">Uncharacterized protein</fullName>
    </submittedName>
</protein>
<evidence type="ECO:0000256" key="3">
    <source>
        <dbReference type="ARBA" id="ARBA00022737"/>
    </source>
</evidence>
<evidence type="ECO:0000259" key="8">
    <source>
        <dbReference type="Pfam" id="PF18052"/>
    </source>
</evidence>
<evidence type="ECO:0000256" key="2">
    <source>
        <dbReference type="ARBA" id="ARBA00022614"/>
    </source>
</evidence>
<dbReference type="SUPFAM" id="SSF52540">
    <property type="entry name" value="P-loop containing nucleoside triphosphate hydrolases"/>
    <property type="match status" value="1"/>
</dbReference>
<sequence length="777" mass="88256">MADRDGKLDGTVAGWASVSDYCRHMALVTGALSSVIPKLALLLKEEYDLQTGVRKKITRLSRDLESMHAVLRKVADVPPEQLDDEVKLWARDVRELSYDIEDILDTFLVRVDAHGARDPNRFKRAAKKISKMFSKSKARHQIGGMIKIINEQADVVAERHRRYRAEDIVAKACHKHRLLTLAWRYLIVIDDIWKIETWKRIKYALMDKNNGSRLIITTRHSDVADEADVIYKLEPLPRGQSEKLFYTRIFGASGTCPNNQLKEVSDKILNKCHGVPLAIITMASLLVGKTPGEWTEVGKSVFHGKGNQQVSDTEWILSLSYYDLPAHLKTCLLYLSVFLEDCVIDKDRLIWKWIAEGFIHEKEPGTRLFEIGEGYFNELINRSMIQAVQSEGRYSFMVRVYGCRIHDVVLDLLRLKSKEENFVTISGYNEGTSSSNRVQRLACQNRILEQTHQDTQIDLNHLRTFIASSCDAIAMGLTLGSFKLLRVLALEYCNDVNLEHVENLLHLRYLGLNGTKTCKLPEGVGALKLLQTLDFDLVFNKEKEDAPDKLPSSLGLLTDLICLRAGLAMVPNGVIKKLTSLEELHMSTTYDDKHNKAGYYTSRQFVEDLGNQCELRVLMADFGVGEGEEECTEFDLVKSLSNLKKIQHLKLDCWIEMADQSLWNTVVLPQSLRYLVAEDIRFPALPSWINSSALPNLTRLNLKALPQFITEGAGESARQVPNTEFLHWFTQNQIVLSALVSSMNEDMLGQMTQYTTARAIWMALHAMFSSQNRAQIM</sequence>
<dbReference type="PANTHER" id="PTHR23155:SF1116">
    <property type="entry name" value="OS12G0273300 PROTEIN"/>
    <property type="match status" value="1"/>
</dbReference>
<dbReference type="InterPro" id="IPR044974">
    <property type="entry name" value="Disease_R_plants"/>
</dbReference>
<dbReference type="GO" id="GO:0043531">
    <property type="term" value="F:ADP binding"/>
    <property type="evidence" value="ECO:0007669"/>
    <property type="project" value="InterPro"/>
</dbReference>
<dbReference type="CDD" id="cd14798">
    <property type="entry name" value="RX-CC_like"/>
    <property type="match status" value="1"/>
</dbReference>
<keyword evidence="12" id="KW-1185">Reference proteome</keyword>
<dbReference type="InterPro" id="IPR055414">
    <property type="entry name" value="LRR_R13L4/SHOC2-like"/>
</dbReference>
<dbReference type="GO" id="GO:0042742">
    <property type="term" value="P:defense response to bacterium"/>
    <property type="evidence" value="ECO:0007669"/>
    <property type="project" value="UniProtKB-ARBA"/>
</dbReference>
<feature type="domain" description="Disease resistance protein winged helix" evidence="9">
    <location>
        <begin position="337"/>
        <end position="412"/>
    </location>
</feature>
<name>A0AAV5ETA0_ELECO</name>
<keyword evidence="3" id="KW-0677">Repeat</keyword>
<dbReference type="InterPro" id="IPR002182">
    <property type="entry name" value="NB-ARC"/>
</dbReference>
<evidence type="ECO:0000256" key="6">
    <source>
        <dbReference type="ARBA" id="ARBA00023054"/>
    </source>
</evidence>
<dbReference type="InterPro" id="IPR027417">
    <property type="entry name" value="P-loop_NTPase"/>
</dbReference>
<feature type="domain" description="Disease resistance R13L4/SHOC-2-like LRR" evidence="10">
    <location>
        <begin position="461"/>
        <end position="703"/>
    </location>
</feature>
<keyword evidence="4" id="KW-0547">Nucleotide-binding</keyword>
<reference evidence="11" key="2">
    <citation type="submission" date="2021-12" db="EMBL/GenBank/DDBJ databases">
        <title>Resequencing data analysis of finger millet.</title>
        <authorList>
            <person name="Hatakeyama M."/>
            <person name="Aluri S."/>
            <person name="Balachadran M.T."/>
            <person name="Sivarajan S.R."/>
            <person name="Poveda L."/>
            <person name="Shimizu-Inatsugi R."/>
            <person name="Schlapbach R."/>
            <person name="Sreeman S.M."/>
            <person name="Shimizu K.K."/>
        </authorList>
    </citation>
    <scope>NUCLEOTIDE SEQUENCE</scope>
</reference>
<dbReference type="GO" id="GO:0009626">
    <property type="term" value="P:plant-type hypersensitive response"/>
    <property type="evidence" value="ECO:0007669"/>
    <property type="project" value="UniProtKB-ARBA"/>
</dbReference>
<dbReference type="GO" id="GO:0002758">
    <property type="term" value="P:innate immune response-activating signaling pathway"/>
    <property type="evidence" value="ECO:0007669"/>
    <property type="project" value="UniProtKB-ARBA"/>
</dbReference>
<dbReference type="AlphaFoldDB" id="A0AAV5ETA0"/>
<dbReference type="Pfam" id="PF23559">
    <property type="entry name" value="WHD_DRP"/>
    <property type="match status" value="1"/>
</dbReference>
<dbReference type="Pfam" id="PF23598">
    <property type="entry name" value="LRR_14"/>
    <property type="match status" value="1"/>
</dbReference>
<dbReference type="EMBL" id="BQKI01000078">
    <property type="protein sequence ID" value="GJN25821.1"/>
    <property type="molecule type" value="Genomic_DNA"/>
</dbReference>
<evidence type="ECO:0000256" key="4">
    <source>
        <dbReference type="ARBA" id="ARBA00022741"/>
    </source>
</evidence>